<sequence length="197" mass="21740">MEREERPVPVIVAMKGHPGTGKSTIAEAIATSLRCPLLDKDDIRDATLSLSSATSTSALNDLSYDALWRIAATQIRLGLSVVLDSPLSRRHHLDRILTIAGNHSVFIVECRPSDLDEWRRRLERRGAEEGGGHKPATWQDLERLLEVYGGCSEYDVGEVPRLVVDTTGPGGIHGVLSSVMEFIDLHRARAHAHHQQL</sequence>
<organism evidence="1">
    <name type="scientific">Opuntia streptacantha</name>
    <name type="common">Prickly pear cactus</name>
    <name type="synonym">Opuntia cardona</name>
    <dbReference type="NCBI Taxonomy" id="393608"/>
    <lineage>
        <taxon>Eukaryota</taxon>
        <taxon>Viridiplantae</taxon>
        <taxon>Streptophyta</taxon>
        <taxon>Embryophyta</taxon>
        <taxon>Tracheophyta</taxon>
        <taxon>Spermatophyta</taxon>
        <taxon>Magnoliopsida</taxon>
        <taxon>eudicotyledons</taxon>
        <taxon>Gunneridae</taxon>
        <taxon>Pentapetalae</taxon>
        <taxon>Caryophyllales</taxon>
        <taxon>Cactineae</taxon>
        <taxon>Cactaceae</taxon>
        <taxon>Opuntioideae</taxon>
        <taxon>Opuntia</taxon>
    </lineage>
</organism>
<evidence type="ECO:0000313" key="1">
    <source>
        <dbReference type="EMBL" id="MBA4615745.1"/>
    </source>
</evidence>
<dbReference type="InterPro" id="IPR027417">
    <property type="entry name" value="P-loop_NTPase"/>
</dbReference>
<dbReference type="Pfam" id="PF13671">
    <property type="entry name" value="AAA_33"/>
    <property type="match status" value="1"/>
</dbReference>
<dbReference type="EMBL" id="GISG01008651">
    <property type="protein sequence ID" value="MBA4615745.1"/>
    <property type="molecule type" value="Transcribed_RNA"/>
</dbReference>
<protein>
    <submittedName>
        <fullName evidence="1">Uncharacterized protein</fullName>
    </submittedName>
</protein>
<proteinExistence type="predicted"/>
<reference evidence="1" key="1">
    <citation type="journal article" date="2013" name="J. Plant Res.">
        <title>Effect of fungi and light on seed germination of three Opuntia species from semiarid lands of central Mexico.</title>
        <authorList>
            <person name="Delgado-Sanchez P."/>
            <person name="Jimenez-Bremont J.F."/>
            <person name="Guerrero-Gonzalez Mde L."/>
            <person name="Flores J."/>
        </authorList>
    </citation>
    <scope>NUCLEOTIDE SEQUENCE</scope>
    <source>
        <tissue evidence="1">Cladode</tissue>
    </source>
</reference>
<dbReference type="SUPFAM" id="SSF52540">
    <property type="entry name" value="P-loop containing nucleoside triphosphate hydrolases"/>
    <property type="match status" value="1"/>
</dbReference>
<dbReference type="PANTHER" id="PTHR37807">
    <property type="entry name" value="OS07G0160300 PROTEIN"/>
    <property type="match status" value="1"/>
</dbReference>
<dbReference type="PANTHER" id="PTHR37807:SF3">
    <property type="entry name" value="OS07G0160300 PROTEIN"/>
    <property type="match status" value="1"/>
</dbReference>
<name>A0A7C9CHR5_OPUST</name>
<dbReference type="AlphaFoldDB" id="A0A7C9CHR5"/>
<reference evidence="1" key="2">
    <citation type="submission" date="2020-07" db="EMBL/GenBank/DDBJ databases">
        <authorList>
            <person name="Vera ALvarez R."/>
            <person name="Arias-Moreno D.M."/>
            <person name="Jimenez-Jacinto V."/>
            <person name="Jimenez-Bremont J.F."/>
            <person name="Swaminathan K."/>
            <person name="Moose S.P."/>
            <person name="Guerrero-Gonzalez M.L."/>
            <person name="Marino-Ramirez L."/>
            <person name="Landsman D."/>
            <person name="Rodriguez-Kessler M."/>
            <person name="Delgado-Sanchez P."/>
        </authorList>
    </citation>
    <scope>NUCLEOTIDE SEQUENCE</scope>
    <source>
        <tissue evidence="1">Cladode</tissue>
    </source>
</reference>
<accession>A0A7C9CHR5</accession>
<dbReference type="Gene3D" id="3.40.50.300">
    <property type="entry name" value="P-loop containing nucleotide triphosphate hydrolases"/>
    <property type="match status" value="1"/>
</dbReference>